<dbReference type="GeneID" id="54412437"/>
<reference evidence="2" key="1">
    <citation type="journal article" date="2020" name="Stud. Mycol.">
        <title>101 Dothideomycetes genomes: a test case for predicting lifestyles and emergence of pathogens.</title>
        <authorList>
            <person name="Haridas S."/>
            <person name="Albert R."/>
            <person name="Binder M."/>
            <person name="Bloem J."/>
            <person name="Labutti K."/>
            <person name="Salamov A."/>
            <person name="Andreopoulos B."/>
            <person name="Baker S."/>
            <person name="Barry K."/>
            <person name="Bills G."/>
            <person name="Bluhm B."/>
            <person name="Cannon C."/>
            <person name="Castanera R."/>
            <person name="Culley D."/>
            <person name="Daum C."/>
            <person name="Ezra D."/>
            <person name="Gonzalez J."/>
            <person name="Henrissat B."/>
            <person name="Kuo A."/>
            <person name="Liang C."/>
            <person name="Lipzen A."/>
            <person name="Lutzoni F."/>
            <person name="Magnuson J."/>
            <person name="Mondo S."/>
            <person name="Nolan M."/>
            <person name="Ohm R."/>
            <person name="Pangilinan J."/>
            <person name="Park H.-J."/>
            <person name="Ramirez L."/>
            <person name="Alfaro M."/>
            <person name="Sun H."/>
            <person name="Tritt A."/>
            <person name="Yoshinaga Y."/>
            <person name="Zwiers L.-H."/>
            <person name="Turgeon B."/>
            <person name="Goodwin S."/>
            <person name="Spatafora J."/>
            <person name="Crous P."/>
            <person name="Grigoriev I."/>
        </authorList>
    </citation>
    <scope>NUCLEOTIDE SEQUENCE</scope>
    <source>
        <strain evidence="2">CBS 119687</strain>
    </source>
</reference>
<feature type="compositionally biased region" description="Polar residues" evidence="1">
    <location>
        <begin position="186"/>
        <end position="199"/>
    </location>
</feature>
<accession>A0A6A6ABW2</accession>
<dbReference type="OrthoDB" id="538223at2759"/>
<dbReference type="AlphaFoldDB" id="A0A6A6ABW2"/>
<feature type="region of interest" description="Disordered" evidence="1">
    <location>
        <begin position="176"/>
        <end position="199"/>
    </location>
</feature>
<evidence type="ECO:0000313" key="2">
    <source>
        <dbReference type="EMBL" id="KAF2128713.1"/>
    </source>
</evidence>
<sequence length="358" mass="40072">MYLTKALAGTLPRKAPNTERHHATLNDLGRYKYAIYNIAPLDAVARHQLEASINSGEYSGKSSKLAPQPDFSNRSLRDVYNYHIHLRDEDDSIHPFYFIVADRVSLPEDGVLVVHLNSSMDEEDVVGVGRCGVDMADTWGGNLDIGNQDWLDLKEMEYEEWGGDNPYEDDSKDDAVTHEVGESSPGILTSRTATAQGLSSSGGTTKMVYGWYSLVEKGEKDTSSPPRTCFSTYSAAAIYIESMLDPEWLERKPGQSRFQMLGNFYSSTDPWTEIRASHPRQCVFRPNIHRTLILVAEQEDANQSEGVTIVRLDWDGDTNGVEDANPALKPEIEILFKGVQVSILYDTKNFFVKVGIEF</sequence>
<evidence type="ECO:0000313" key="3">
    <source>
        <dbReference type="Proteomes" id="UP000799771"/>
    </source>
</evidence>
<dbReference type="Proteomes" id="UP000799771">
    <property type="component" value="Unassembled WGS sequence"/>
</dbReference>
<dbReference type="EMBL" id="ML977508">
    <property type="protein sequence ID" value="KAF2128713.1"/>
    <property type="molecule type" value="Genomic_DNA"/>
</dbReference>
<dbReference type="RefSeq" id="XP_033523102.1">
    <property type="nucleotide sequence ID" value="XM_033672005.1"/>
</dbReference>
<gene>
    <name evidence="2" type="ORF">P153DRAFT_404995</name>
</gene>
<keyword evidence="3" id="KW-1185">Reference proteome</keyword>
<protein>
    <submittedName>
        <fullName evidence="2">Uncharacterized protein</fullName>
    </submittedName>
</protein>
<name>A0A6A6ABW2_9PLEO</name>
<organism evidence="2 3">
    <name type="scientific">Dothidotthia symphoricarpi CBS 119687</name>
    <dbReference type="NCBI Taxonomy" id="1392245"/>
    <lineage>
        <taxon>Eukaryota</taxon>
        <taxon>Fungi</taxon>
        <taxon>Dikarya</taxon>
        <taxon>Ascomycota</taxon>
        <taxon>Pezizomycotina</taxon>
        <taxon>Dothideomycetes</taxon>
        <taxon>Pleosporomycetidae</taxon>
        <taxon>Pleosporales</taxon>
        <taxon>Dothidotthiaceae</taxon>
        <taxon>Dothidotthia</taxon>
    </lineage>
</organism>
<evidence type="ECO:0000256" key="1">
    <source>
        <dbReference type="SAM" id="MobiDB-lite"/>
    </source>
</evidence>
<proteinExistence type="predicted"/>